<dbReference type="RefSeq" id="WP_072603081.1">
    <property type="nucleotide sequence ID" value="NZ_CP018171.1"/>
</dbReference>
<dbReference type="InterPro" id="IPR010385">
    <property type="entry name" value="DUF982"/>
</dbReference>
<proteinExistence type="predicted"/>
<feature type="region of interest" description="Disordered" evidence="1">
    <location>
        <begin position="87"/>
        <end position="111"/>
    </location>
</feature>
<organism evidence="2 3">
    <name type="scientific">Aquibium oceanicum</name>
    <dbReference type="NCBI Taxonomy" id="1670800"/>
    <lineage>
        <taxon>Bacteria</taxon>
        <taxon>Pseudomonadati</taxon>
        <taxon>Pseudomonadota</taxon>
        <taxon>Alphaproteobacteria</taxon>
        <taxon>Hyphomicrobiales</taxon>
        <taxon>Phyllobacteriaceae</taxon>
        <taxon>Aquibium</taxon>
    </lineage>
</organism>
<dbReference type="STRING" id="1670800.BSQ44_08665"/>
<dbReference type="EMBL" id="CP018171">
    <property type="protein sequence ID" value="APH71431.1"/>
    <property type="molecule type" value="Genomic_DNA"/>
</dbReference>
<protein>
    <recommendedName>
        <fullName evidence="4">DUF982 domain-containing protein</fullName>
    </recommendedName>
</protein>
<keyword evidence="3" id="KW-1185">Reference proteome</keyword>
<dbReference type="AlphaFoldDB" id="A0A1L3SPZ8"/>
<gene>
    <name evidence="2" type="ORF">BSQ44_08665</name>
</gene>
<accession>A0A1L3SPZ8</accession>
<dbReference type="OrthoDB" id="8098004at2"/>
<dbReference type="Proteomes" id="UP000182840">
    <property type="component" value="Chromosome"/>
</dbReference>
<dbReference type="KEGG" id="meso:BSQ44_08665"/>
<evidence type="ECO:0000313" key="2">
    <source>
        <dbReference type="EMBL" id="APH71431.1"/>
    </source>
</evidence>
<evidence type="ECO:0008006" key="4">
    <source>
        <dbReference type="Google" id="ProtNLM"/>
    </source>
</evidence>
<evidence type="ECO:0000256" key="1">
    <source>
        <dbReference type="SAM" id="MobiDB-lite"/>
    </source>
</evidence>
<dbReference type="Gene3D" id="6.10.250.730">
    <property type="match status" value="1"/>
</dbReference>
<name>A0A1L3SPZ8_9HYPH</name>
<sequence length="111" mass="12039">MPGQFSPPVRVSLGRAGNVAHAVTSPEKAAEILLTGWPVNWTSKHLAARKAVLQAMEGAYTAATLARAREAFAEAADEAGILLPEPPKSVARKGFRTPDWNRRRPRIKRDG</sequence>
<reference evidence="3" key="1">
    <citation type="submission" date="2016-11" db="EMBL/GenBank/DDBJ databases">
        <title>Mesorhizobium oceanicum sp. nov., isolated from deep seawater in South China Sea.</title>
        <authorList>
            <person name="Fu G.-Y."/>
        </authorList>
    </citation>
    <scope>NUCLEOTIDE SEQUENCE [LARGE SCALE GENOMIC DNA]</scope>
    <source>
        <strain evidence="3">B7</strain>
    </source>
</reference>
<evidence type="ECO:0000313" key="3">
    <source>
        <dbReference type="Proteomes" id="UP000182840"/>
    </source>
</evidence>
<dbReference type="Pfam" id="PF06169">
    <property type="entry name" value="DUF982"/>
    <property type="match status" value="1"/>
</dbReference>